<gene>
    <name evidence="1" type="ORF">ACFR9S_12900</name>
</gene>
<accession>A0ABD6B8M0</accession>
<keyword evidence="2" id="KW-1185">Reference proteome</keyword>
<proteinExistence type="predicted"/>
<dbReference type="Proteomes" id="UP001597111">
    <property type="component" value="Unassembled WGS sequence"/>
</dbReference>
<dbReference type="AlphaFoldDB" id="A0ABD6B8M0"/>
<comment type="caution">
    <text evidence="1">The sequence shown here is derived from an EMBL/GenBank/DDBJ whole genome shotgun (WGS) entry which is preliminary data.</text>
</comment>
<evidence type="ECO:0000313" key="2">
    <source>
        <dbReference type="Proteomes" id="UP001597111"/>
    </source>
</evidence>
<dbReference type="Gene3D" id="3.40.50.1100">
    <property type="match status" value="1"/>
</dbReference>
<protein>
    <submittedName>
        <fullName evidence="1">Threonine synthase</fullName>
    </submittedName>
</protein>
<feature type="non-terminal residue" evidence="1">
    <location>
        <position position="116"/>
    </location>
</feature>
<dbReference type="EMBL" id="JBHUDH010000153">
    <property type="protein sequence ID" value="MFD1527179.1"/>
    <property type="molecule type" value="Genomic_DNA"/>
</dbReference>
<name>A0ABD6B8M0_9EURY</name>
<sequence length="116" mass="12048">MFSDAFVGLACTDCDASLEVDDADPESIAGAGPCPECGAPRVPEYDLDRVETEAVRTGLRAWDRDAVLPFPAESALSAAEGGTPSVDAPRVADELGLAGVEIKDEARNPTGSVLDR</sequence>
<dbReference type="InterPro" id="IPR036052">
    <property type="entry name" value="TrpB-like_PALP_sf"/>
</dbReference>
<evidence type="ECO:0000313" key="1">
    <source>
        <dbReference type="EMBL" id="MFD1527179.1"/>
    </source>
</evidence>
<reference evidence="1 2" key="1">
    <citation type="journal article" date="2019" name="Int. J. Syst. Evol. Microbiol.">
        <title>The Global Catalogue of Microorganisms (GCM) 10K type strain sequencing project: providing services to taxonomists for standard genome sequencing and annotation.</title>
        <authorList>
            <consortium name="The Broad Institute Genomics Platform"/>
            <consortium name="The Broad Institute Genome Sequencing Center for Infectious Disease"/>
            <person name="Wu L."/>
            <person name="Ma J."/>
        </authorList>
    </citation>
    <scope>NUCLEOTIDE SEQUENCE [LARGE SCALE GENOMIC DNA]</scope>
    <source>
        <strain evidence="1 2">CGMCC 1.12285</strain>
    </source>
</reference>
<organism evidence="1 2">
    <name type="scientific">Halolamina salina</name>
    <dbReference type="NCBI Taxonomy" id="1220023"/>
    <lineage>
        <taxon>Archaea</taxon>
        <taxon>Methanobacteriati</taxon>
        <taxon>Methanobacteriota</taxon>
        <taxon>Stenosarchaea group</taxon>
        <taxon>Halobacteria</taxon>
        <taxon>Halobacteriales</taxon>
        <taxon>Haloferacaceae</taxon>
    </lineage>
</organism>
<dbReference type="SUPFAM" id="SSF53686">
    <property type="entry name" value="Tryptophan synthase beta subunit-like PLP-dependent enzymes"/>
    <property type="match status" value="1"/>
</dbReference>